<dbReference type="GO" id="GO:0072344">
    <property type="term" value="P:rescue of stalled ribosome"/>
    <property type="evidence" value="ECO:0007669"/>
    <property type="project" value="UniProtKB-UniRule"/>
</dbReference>
<reference evidence="8 9" key="1">
    <citation type="journal article" date="2019" name="ISME J.">
        <title>Insights into ecological role of a new deltaproteobacterial order Candidatus Acidulodesulfobacterales by metagenomics and metatranscriptomics.</title>
        <authorList>
            <person name="Tan S."/>
            <person name="Liu J."/>
            <person name="Fang Y."/>
            <person name="Hedlund B.P."/>
            <person name="Lian Z.H."/>
            <person name="Huang L.Y."/>
            <person name="Li J.T."/>
            <person name="Huang L.N."/>
            <person name="Li W.J."/>
            <person name="Jiang H.C."/>
            <person name="Dong H.L."/>
            <person name="Shu W.S."/>
        </authorList>
    </citation>
    <scope>NUCLEOTIDE SEQUENCE [LARGE SCALE GENOMIC DNA]</scope>
    <source>
        <strain evidence="8">AP2</strain>
    </source>
</reference>
<dbReference type="SUPFAM" id="SSF53178">
    <property type="entry name" value="Peptidyl-tRNA hydrolase-like"/>
    <property type="match status" value="1"/>
</dbReference>
<organism evidence="8 9">
    <name type="scientific">Acididesulfobacter guangdongensis</name>
    <dbReference type="NCBI Taxonomy" id="2597225"/>
    <lineage>
        <taxon>Bacteria</taxon>
        <taxon>Deltaproteobacteria</taxon>
        <taxon>Candidatus Acidulodesulfobacterales</taxon>
        <taxon>Candidatus Acididesulfobacter</taxon>
    </lineage>
</organism>
<comment type="function">
    <text evidence="7">Hydrolyzes ribosome-free peptidyl-tRNAs (with 1 or more amino acids incorporated), which drop off the ribosome during protein synthesis, or as a result of ribosome stalling.</text>
</comment>
<comment type="function">
    <text evidence="7">Catalyzes the release of premature peptidyl moieties from peptidyl-tRNA molecules trapped in stalled 50S ribosomal subunits, and thus maintains levels of free tRNAs and 50S ribosomes.</text>
</comment>
<dbReference type="PROSITE" id="PS01195">
    <property type="entry name" value="PEPT_TRNA_HYDROL_1"/>
    <property type="match status" value="1"/>
</dbReference>
<dbReference type="InterPro" id="IPR001328">
    <property type="entry name" value="Pept_tRNA_hydro"/>
</dbReference>
<accession>A0A519BI25</accession>
<comment type="similarity">
    <text evidence="5 7">Belongs to the PTH family.</text>
</comment>
<evidence type="ECO:0000256" key="7">
    <source>
        <dbReference type="HAMAP-Rule" id="MF_00083"/>
    </source>
</evidence>
<sequence>MTSDIFIFGLGNPGIEYKYTRHNFGFIAVDYFAESNSFPDFAHKKNYAVSSRTFSDSVADNRNVYLIKPLTFMNLSGTAVKEVLKKHNIFCFKNGTKENGNKSTDDDDAPLIIVIHDDLDLNYGKIKIKFGGSGGSHNGIISIISSLQSKEFLRLKLGINSEMRNKFKTGADYVLGRFLKDEIKQMPDILNMLSDILISLISDGLTKTANKFNSILKN</sequence>
<dbReference type="GO" id="GO:0000049">
    <property type="term" value="F:tRNA binding"/>
    <property type="evidence" value="ECO:0007669"/>
    <property type="project" value="UniProtKB-UniRule"/>
</dbReference>
<gene>
    <name evidence="7" type="primary">pth</name>
    <name evidence="8" type="ORF">EVJ46_01280</name>
</gene>
<evidence type="ECO:0000256" key="3">
    <source>
        <dbReference type="ARBA" id="ARBA00022801"/>
    </source>
</evidence>
<comment type="subunit">
    <text evidence="7">Monomer.</text>
</comment>
<evidence type="ECO:0000313" key="9">
    <source>
        <dbReference type="Proteomes" id="UP000316562"/>
    </source>
</evidence>
<feature type="active site" description="Proton acceptor" evidence="7">
    <location>
        <position position="22"/>
    </location>
</feature>
<protein>
    <recommendedName>
        <fullName evidence="6 7">Peptidyl-tRNA hydrolase</fullName>
        <shortName evidence="7">Pth</shortName>
        <ecNumber evidence="1 7">3.1.1.29</ecNumber>
    </recommendedName>
</protein>
<dbReference type="EC" id="3.1.1.29" evidence="1 7"/>
<keyword evidence="4 7" id="KW-0694">RNA-binding</keyword>
<evidence type="ECO:0000256" key="6">
    <source>
        <dbReference type="ARBA" id="ARBA00050038"/>
    </source>
</evidence>
<dbReference type="InterPro" id="IPR018171">
    <property type="entry name" value="Pept_tRNA_hydro_CS"/>
</dbReference>
<feature type="binding site" evidence="7">
    <location>
        <position position="17"/>
    </location>
    <ligand>
        <name>tRNA</name>
        <dbReference type="ChEBI" id="CHEBI:17843"/>
    </ligand>
</feature>
<dbReference type="GO" id="GO:0006515">
    <property type="term" value="P:protein quality control for misfolded or incompletely synthesized proteins"/>
    <property type="evidence" value="ECO:0007669"/>
    <property type="project" value="UniProtKB-UniRule"/>
</dbReference>
<dbReference type="EMBL" id="SGBC01000001">
    <property type="protein sequence ID" value="RZD16899.1"/>
    <property type="molecule type" value="Genomic_DNA"/>
</dbReference>
<dbReference type="AlphaFoldDB" id="A0A519BI25"/>
<feature type="site" description="Discriminates between blocked and unblocked aminoacyl-tRNA" evidence="7">
    <location>
        <position position="12"/>
    </location>
</feature>
<dbReference type="InterPro" id="IPR036416">
    <property type="entry name" value="Pept_tRNA_hydro_sf"/>
</dbReference>
<dbReference type="Pfam" id="PF01195">
    <property type="entry name" value="Pept_tRNA_hydro"/>
    <property type="match status" value="1"/>
</dbReference>
<name>A0A519BI25_ACIG2</name>
<keyword evidence="2 7" id="KW-0820">tRNA-binding</keyword>
<feature type="binding site" evidence="7">
    <location>
        <position position="72"/>
    </location>
    <ligand>
        <name>tRNA</name>
        <dbReference type="ChEBI" id="CHEBI:17843"/>
    </ligand>
</feature>
<dbReference type="GO" id="GO:0005737">
    <property type="term" value="C:cytoplasm"/>
    <property type="evidence" value="ECO:0007669"/>
    <property type="project" value="UniProtKB-SubCell"/>
</dbReference>
<evidence type="ECO:0000313" key="8">
    <source>
        <dbReference type="EMBL" id="RZD16899.1"/>
    </source>
</evidence>
<dbReference type="HAMAP" id="MF_00083">
    <property type="entry name" value="Pept_tRNA_hydro_bact"/>
    <property type="match status" value="1"/>
</dbReference>
<proteinExistence type="inferred from homology"/>
<evidence type="ECO:0000256" key="5">
    <source>
        <dbReference type="ARBA" id="ARBA00038063"/>
    </source>
</evidence>
<comment type="subcellular location">
    <subcellularLocation>
        <location evidence="7">Cytoplasm</location>
    </subcellularLocation>
</comment>
<keyword evidence="3 7" id="KW-0378">Hydrolase</keyword>
<evidence type="ECO:0000256" key="4">
    <source>
        <dbReference type="ARBA" id="ARBA00022884"/>
    </source>
</evidence>
<dbReference type="PANTHER" id="PTHR17224:SF1">
    <property type="entry name" value="PEPTIDYL-TRNA HYDROLASE"/>
    <property type="match status" value="1"/>
</dbReference>
<dbReference type="CDD" id="cd00462">
    <property type="entry name" value="PTH"/>
    <property type="match status" value="1"/>
</dbReference>
<keyword evidence="7" id="KW-0963">Cytoplasm</keyword>
<comment type="caution">
    <text evidence="8">The sequence shown here is derived from an EMBL/GenBank/DDBJ whole genome shotgun (WGS) entry which is preliminary data.</text>
</comment>
<dbReference type="Gene3D" id="3.40.50.1470">
    <property type="entry name" value="Peptidyl-tRNA hydrolase"/>
    <property type="match status" value="1"/>
</dbReference>
<dbReference type="PANTHER" id="PTHR17224">
    <property type="entry name" value="PEPTIDYL-TRNA HYDROLASE"/>
    <property type="match status" value="1"/>
</dbReference>
<feature type="site" description="Stabilizes the basic form of H active site to accept a proton" evidence="7">
    <location>
        <position position="117"/>
    </location>
</feature>
<comment type="catalytic activity">
    <reaction evidence="7">
        <text>an N-acyl-L-alpha-aminoacyl-tRNA + H2O = an N-acyl-L-amino acid + a tRNA + H(+)</text>
        <dbReference type="Rhea" id="RHEA:54448"/>
        <dbReference type="Rhea" id="RHEA-COMP:10123"/>
        <dbReference type="Rhea" id="RHEA-COMP:13883"/>
        <dbReference type="ChEBI" id="CHEBI:15377"/>
        <dbReference type="ChEBI" id="CHEBI:15378"/>
        <dbReference type="ChEBI" id="CHEBI:59874"/>
        <dbReference type="ChEBI" id="CHEBI:78442"/>
        <dbReference type="ChEBI" id="CHEBI:138191"/>
        <dbReference type="EC" id="3.1.1.29"/>
    </reaction>
</comment>
<feature type="binding site" evidence="7">
    <location>
        <position position="74"/>
    </location>
    <ligand>
        <name>tRNA</name>
        <dbReference type="ChEBI" id="CHEBI:17843"/>
    </ligand>
</feature>
<dbReference type="Proteomes" id="UP000316562">
    <property type="component" value="Unassembled WGS sequence"/>
</dbReference>
<feature type="binding site" evidence="7">
    <location>
        <position position="138"/>
    </location>
    <ligand>
        <name>tRNA</name>
        <dbReference type="ChEBI" id="CHEBI:17843"/>
    </ligand>
</feature>
<evidence type="ECO:0000256" key="1">
    <source>
        <dbReference type="ARBA" id="ARBA00013260"/>
    </source>
</evidence>
<dbReference type="GO" id="GO:0004045">
    <property type="term" value="F:peptidyl-tRNA hydrolase activity"/>
    <property type="evidence" value="ECO:0007669"/>
    <property type="project" value="UniProtKB-UniRule"/>
</dbReference>
<evidence type="ECO:0000256" key="2">
    <source>
        <dbReference type="ARBA" id="ARBA00022555"/>
    </source>
</evidence>